<proteinExistence type="predicted"/>
<name>A0AAV9N2J2_9EURO</name>
<dbReference type="PANTHER" id="PTHR37540">
    <property type="entry name" value="TRANSCRIPTION FACTOR (ACR-2), PUTATIVE-RELATED-RELATED"/>
    <property type="match status" value="1"/>
</dbReference>
<evidence type="ECO:0000313" key="3">
    <source>
        <dbReference type="Proteomes" id="UP001358417"/>
    </source>
</evidence>
<dbReference type="GeneID" id="89974356"/>
<reference evidence="2 3" key="1">
    <citation type="submission" date="2023-08" db="EMBL/GenBank/DDBJ databases">
        <title>Black Yeasts Isolated from many extreme environments.</title>
        <authorList>
            <person name="Coleine C."/>
            <person name="Stajich J.E."/>
            <person name="Selbmann L."/>
        </authorList>
    </citation>
    <scope>NUCLEOTIDE SEQUENCE [LARGE SCALE GENOMIC DNA]</scope>
    <source>
        <strain evidence="2 3">CCFEE 5792</strain>
    </source>
</reference>
<dbReference type="RefSeq" id="XP_064703500.1">
    <property type="nucleotide sequence ID" value="XM_064849745.1"/>
</dbReference>
<evidence type="ECO:0000256" key="1">
    <source>
        <dbReference type="SAM" id="MobiDB-lite"/>
    </source>
</evidence>
<feature type="compositionally biased region" description="Basic residues" evidence="1">
    <location>
        <begin position="60"/>
        <end position="70"/>
    </location>
</feature>
<dbReference type="Proteomes" id="UP001358417">
    <property type="component" value="Unassembled WGS sequence"/>
</dbReference>
<dbReference type="PANTHER" id="PTHR37540:SF10">
    <property type="entry name" value="SIGMA-70 REGION 2 FAMILY PROTEIN"/>
    <property type="match status" value="1"/>
</dbReference>
<protein>
    <recommendedName>
        <fullName evidence="4">Transcription factor domain-containing protein</fullName>
    </recommendedName>
</protein>
<sequence length="611" mass="67833">MATATPNPKPGGADGKGGGQNSNSRFMFVEFSAPSEPVPKGTKKRRGGPSEVRAHITKEYHRKLRVKRLGVPKATKSASSIPDGNDEVEEHAGISLPERTRSASLPDPTTPLDGEYQEENDHERRHSHSDAIMRRESTLSLRSTSAATETAITTTLAQHSEVRLSLSRSPKLRNMLGEGRLDPFNALPSQGSMPMFINRVLDHALVHSWPNTVPARSHSNMNPVQAAWFRLAMEHPVAFHSLIYATTLHMLYLHRGNEIVADAPMLRLVHKTRTIELIKDALSLQDSHTPPSDALIMAIAILSIHGSKDNVVHPHVHPTSPLAQAQNLHVYGNMVNDDTHVQWVKYMIMQKGGLDGLKLYGFADTMALCDVYFSTKHVCPPSFPLRKEPESLVLSGKHIMDDICIDLDSELTTGFKYFQFTPEACELLSVLDAFSELTVALDHYARGGPTAPDLVDLVDARHAAQHRLLAQLPPPQSNFLEGDKSVLHACRLATLIFSDMVIFPLPPTQGVKHRLAPLLRHTLQACAMACNWELHAYVLVWATTLGAIAATHSHERGWYVEKMVAHVQNLGIDHWSCLNSICSRFLWWKPVCAEPTEKLWVEMFPTIGDIT</sequence>
<dbReference type="AlphaFoldDB" id="A0AAV9N2J2"/>
<feature type="region of interest" description="Disordered" evidence="1">
    <location>
        <begin position="1"/>
        <end position="146"/>
    </location>
</feature>
<dbReference type="EMBL" id="JAVRRD010000023">
    <property type="protein sequence ID" value="KAK5047994.1"/>
    <property type="molecule type" value="Genomic_DNA"/>
</dbReference>
<organism evidence="2 3">
    <name type="scientific">Exophiala bonariae</name>
    <dbReference type="NCBI Taxonomy" id="1690606"/>
    <lineage>
        <taxon>Eukaryota</taxon>
        <taxon>Fungi</taxon>
        <taxon>Dikarya</taxon>
        <taxon>Ascomycota</taxon>
        <taxon>Pezizomycotina</taxon>
        <taxon>Eurotiomycetes</taxon>
        <taxon>Chaetothyriomycetidae</taxon>
        <taxon>Chaetothyriales</taxon>
        <taxon>Herpotrichiellaceae</taxon>
        <taxon>Exophiala</taxon>
    </lineage>
</organism>
<feature type="compositionally biased region" description="Basic and acidic residues" evidence="1">
    <location>
        <begin position="119"/>
        <end position="137"/>
    </location>
</feature>
<gene>
    <name evidence="2" type="ORF">LTR84_006184</name>
</gene>
<evidence type="ECO:0008006" key="4">
    <source>
        <dbReference type="Google" id="ProtNLM"/>
    </source>
</evidence>
<comment type="caution">
    <text evidence="2">The sequence shown here is derived from an EMBL/GenBank/DDBJ whole genome shotgun (WGS) entry which is preliminary data.</text>
</comment>
<keyword evidence="3" id="KW-1185">Reference proteome</keyword>
<accession>A0AAV9N2J2</accession>
<evidence type="ECO:0000313" key="2">
    <source>
        <dbReference type="EMBL" id="KAK5047994.1"/>
    </source>
</evidence>